<evidence type="ECO:0000313" key="3">
    <source>
        <dbReference type="Proteomes" id="UP000324595"/>
    </source>
</evidence>
<keyword evidence="3" id="KW-1185">Reference proteome</keyword>
<dbReference type="SUPFAM" id="SSF51905">
    <property type="entry name" value="FAD/NAD(P)-binding domain"/>
    <property type="match status" value="1"/>
</dbReference>
<name>A0A5D3YQC2_9BACT</name>
<sequence>MVIGIIGAGLSGLVAGKRLADAGHDVTMIEKNRSLGGRLATVELDDMVLDYGISHIHARGQNFQHFLDRLAEKGNVRKWVQEFSFYDGTEFHKVNPNSDSQVNYFGEKGNQTIAEGLSRWVDVMADKQAAGLTYLGPDTSKKRSWMINLTDTSVFECDAVLVATPAVEAYGIIQTVQNRTATRKIIRHIDEVRYDGCMALACTFDEEVPDWNGIEGDNSAIQWTGNESSKRDEDSVAGLVIQSAPDFFRKFAQSDEERVEEALLEEASEIVGSWILQPQSTYLHRWKYFQSQNPIDEYFMELEMDEAPLALIGDYLGGNSLEDAFISGYNLAEYWINKYSTVTA</sequence>
<dbReference type="Gene3D" id="3.90.660.10">
    <property type="match status" value="1"/>
</dbReference>
<dbReference type="PANTHER" id="PTHR16128">
    <property type="entry name" value="FAD/NAD(P)-BINDING OXIDOREDUCTASE FAMILY PROTEIN"/>
    <property type="match status" value="1"/>
</dbReference>
<dbReference type="Proteomes" id="UP000324595">
    <property type="component" value="Unassembled WGS sequence"/>
</dbReference>
<dbReference type="PANTHER" id="PTHR16128:SF5">
    <property type="entry name" value="FAD_NAD(P)-BINDING OXIDOREDUCTASE FAMILY PROTEIN"/>
    <property type="match status" value="1"/>
</dbReference>
<dbReference type="InterPro" id="IPR036188">
    <property type="entry name" value="FAD/NAD-bd_sf"/>
</dbReference>
<comment type="caution">
    <text evidence="2">The sequence shown here is derived from an EMBL/GenBank/DDBJ whole genome shotgun (WGS) entry which is preliminary data.</text>
</comment>
<dbReference type="Gene3D" id="3.50.50.60">
    <property type="entry name" value="FAD/NAD(P)-binding domain"/>
    <property type="match status" value="1"/>
</dbReference>
<dbReference type="GO" id="GO:0016491">
    <property type="term" value="F:oxidoreductase activity"/>
    <property type="evidence" value="ECO:0007669"/>
    <property type="project" value="InterPro"/>
</dbReference>
<dbReference type="InterPro" id="IPR002937">
    <property type="entry name" value="Amino_oxidase"/>
</dbReference>
<dbReference type="Pfam" id="PF01593">
    <property type="entry name" value="Amino_oxidase"/>
    <property type="match status" value="1"/>
</dbReference>
<dbReference type="AlphaFoldDB" id="A0A5D3YQC2"/>
<dbReference type="EMBL" id="VNHY01000001">
    <property type="protein sequence ID" value="TYP95478.1"/>
    <property type="molecule type" value="Genomic_DNA"/>
</dbReference>
<reference evidence="2 3" key="1">
    <citation type="submission" date="2019-07" db="EMBL/GenBank/DDBJ databases">
        <title>Genomic Encyclopedia of Archaeal and Bacterial Type Strains, Phase II (KMG-II): from individual species to whole genera.</title>
        <authorList>
            <person name="Goeker M."/>
        </authorList>
    </citation>
    <scope>NUCLEOTIDE SEQUENCE [LARGE SCALE GENOMIC DNA]</scope>
    <source>
        <strain evidence="2 3">DSM 21935</strain>
    </source>
</reference>
<accession>A0A5D3YQC2</accession>
<evidence type="ECO:0000313" key="2">
    <source>
        <dbReference type="EMBL" id="TYP95478.1"/>
    </source>
</evidence>
<proteinExistence type="predicted"/>
<feature type="domain" description="Amine oxidase" evidence="1">
    <location>
        <begin position="103"/>
        <end position="333"/>
    </location>
</feature>
<gene>
    <name evidence="2" type="ORF">LX73_0784</name>
</gene>
<protein>
    <submittedName>
        <fullName evidence="2">Putative NAD/FAD-dependent oxidoreductase</fullName>
    </submittedName>
</protein>
<dbReference type="Pfam" id="PF13450">
    <property type="entry name" value="NAD_binding_8"/>
    <property type="match status" value="1"/>
</dbReference>
<evidence type="ECO:0000259" key="1">
    <source>
        <dbReference type="Pfam" id="PF01593"/>
    </source>
</evidence>
<organism evidence="2 3">
    <name type="scientific">Fodinibius salinus</name>
    <dbReference type="NCBI Taxonomy" id="860790"/>
    <lineage>
        <taxon>Bacteria</taxon>
        <taxon>Pseudomonadati</taxon>
        <taxon>Balneolota</taxon>
        <taxon>Balneolia</taxon>
        <taxon>Balneolales</taxon>
        <taxon>Balneolaceae</taxon>
        <taxon>Fodinibius</taxon>
    </lineage>
</organism>
<dbReference type="RefSeq" id="WP_148898145.1">
    <property type="nucleotide sequence ID" value="NZ_VNHY01000001.1"/>
</dbReference>
<dbReference type="OrthoDB" id="56323at2"/>